<dbReference type="PANTHER" id="PTHR47235">
    <property type="entry name" value="BLR6548 PROTEIN"/>
    <property type="match status" value="1"/>
</dbReference>
<dbReference type="CDD" id="cd06343">
    <property type="entry name" value="PBP1_ABC_ligand_binding-like"/>
    <property type="match status" value="1"/>
</dbReference>
<proteinExistence type="inferred from homology"/>
<comment type="caution">
    <text evidence="4">The sequence shown here is derived from an EMBL/GenBank/DDBJ whole genome shotgun (WGS) entry which is preliminary data.</text>
</comment>
<feature type="domain" description="Leucine-binding protein" evidence="3">
    <location>
        <begin position="59"/>
        <end position="412"/>
    </location>
</feature>
<gene>
    <name evidence="4" type="ORF">V1286_002197</name>
</gene>
<evidence type="ECO:0000313" key="5">
    <source>
        <dbReference type="Proteomes" id="UP001364224"/>
    </source>
</evidence>
<evidence type="ECO:0000259" key="3">
    <source>
        <dbReference type="Pfam" id="PF13458"/>
    </source>
</evidence>
<dbReference type="EMBL" id="JAZHRV010000001">
    <property type="protein sequence ID" value="MEH2554668.1"/>
    <property type="molecule type" value="Genomic_DNA"/>
</dbReference>
<keyword evidence="5" id="KW-1185">Reference proteome</keyword>
<keyword evidence="2" id="KW-0732">Signal</keyword>
<dbReference type="SUPFAM" id="SSF53850">
    <property type="entry name" value="Periplasmic binding protein-like II"/>
    <property type="match status" value="1"/>
</dbReference>
<comment type="similarity">
    <text evidence="1">Belongs to the leucine-binding protein family.</text>
</comment>
<dbReference type="InterPro" id="IPR028082">
    <property type="entry name" value="Peripla_BP_I"/>
</dbReference>
<evidence type="ECO:0000313" key="4">
    <source>
        <dbReference type="EMBL" id="MEH2554668.1"/>
    </source>
</evidence>
<sequence length="791" mass="86064">MRALIDTRWVAQLSGSGTRDGLRGLFSAPRRSAAAALVVLAAMAGPAFGQGLPPPSDREIRIGNTAPYTGPASAYGVIAKTIAAYLDKVNAEGGINGRKVNMITYDDAYEPTKTMAMTRKLVEEDNVLLALGTIGTNTNAAIQPYLNSKKVPQLFALSGAAAWDQPQEFPWTIGFLPTYTAEAQIFAQYLLENHPRSRIAVLYQEDGMGKEYLKGLKDGLGGKIAIVAEAPYKVTDTTIDAQMAKLKASGADVLIEFTTPKFAIMAIKRAAELGWRPLQFAASISNSYSAVIQPAGPQNAEGLLSAAYRLEGEDAAAAGEAVFREWSAFMQRYLPSVSKTNGQAVLGYLVGKLTVEVLKNCGDDLSRENIMKQARLLKGIQLPMMVQGIKIDTSPSDHAPIEQMRMMRFTNGQWQHFGPVRSGVDAGAVSDSFKTIFKYGTATKRDLANQLNANTVSLMTGSFGSTYAQVGADLASVLDNGTSLRILPVMGRGSVQAVSDILLLRGVDAGIVRKDTLSYLDRKDFAKDIRNQFVYVAKMFNEEMHVLAPRSITNMRDLDGKTVVVDLPDSSTFVTAINVFDRLGIRPHLIYQEPRLAVDMLRKGEVDAIVAIEGKPLQWLNQINDRNLHLVPVDYAKPLQEEYLPSKLSSTDYPNLVADGGSVETIAAEAVLASYNWAPNSDRYRRLALLVDTMFDKVGQLQRPPFHPKWKEMAPRATVSGWTRFKAAQEWLDRNMPLPAGSAVSAASGAVAPPPAPFAAPAAALAPQDRDPLYREFLEWRASRAKAGASR</sequence>
<evidence type="ECO:0000256" key="1">
    <source>
        <dbReference type="ARBA" id="ARBA00010062"/>
    </source>
</evidence>
<organism evidence="4 5">
    <name type="scientific">Bradyrhizobium algeriense</name>
    <dbReference type="NCBI Taxonomy" id="634784"/>
    <lineage>
        <taxon>Bacteria</taxon>
        <taxon>Pseudomonadati</taxon>
        <taxon>Pseudomonadota</taxon>
        <taxon>Alphaproteobacteria</taxon>
        <taxon>Hyphomicrobiales</taxon>
        <taxon>Nitrobacteraceae</taxon>
        <taxon>Bradyrhizobium</taxon>
    </lineage>
</organism>
<dbReference type="Pfam" id="PF16868">
    <property type="entry name" value="NMT1_3"/>
    <property type="match status" value="1"/>
</dbReference>
<dbReference type="Pfam" id="PF13458">
    <property type="entry name" value="Peripla_BP_6"/>
    <property type="match status" value="1"/>
</dbReference>
<dbReference type="Proteomes" id="UP001364224">
    <property type="component" value="Unassembled WGS sequence"/>
</dbReference>
<dbReference type="InterPro" id="IPR011852">
    <property type="entry name" value="TRAP_TAXI"/>
</dbReference>
<dbReference type="Gene3D" id="3.40.50.2300">
    <property type="match status" value="2"/>
</dbReference>
<protein>
    <submittedName>
        <fullName evidence="4">Branched-chain amino acid transport system substrate-binding protein</fullName>
    </submittedName>
</protein>
<name>A0ABU8B813_9BRAD</name>
<reference evidence="4 5" key="1">
    <citation type="submission" date="2024-02" db="EMBL/GenBank/DDBJ databases">
        <title>Adaptive strategies in a cosmopolitan and abundant soil bacterium.</title>
        <authorList>
            <person name="Carini P."/>
        </authorList>
    </citation>
    <scope>NUCLEOTIDE SEQUENCE [LARGE SCALE GENOMIC DNA]</scope>
    <source>
        <strain evidence="4 5">AZCC 1608</strain>
    </source>
</reference>
<accession>A0ABU8B813</accession>
<dbReference type="SUPFAM" id="SSF53822">
    <property type="entry name" value="Periplasmic binding protein-like I"/>
    <property type="match status" value="1"/>
</dbReference>
<dbReference type="PANTHER" id="PTHR47235:SF1">
    <property type="entry name" value="BLR6548 PROTEIN"/>
    <property type="match status" value="1"/>
</dbReference>
<dbReference type="InterPro" id="IPR028081">
    <property type="entry name" value="Leu-bd"/>
</dbReference>
<evidence type="ECO:0000256" key="2">
    <source>
        <dbReference type="ARBA" id="ARBA00022729"/>
    </source>
</evidence>
<dbReference type="Gene3D" id="3.40.190.10">
    <property type="entry name" value="Periplasmic binding protein-like II"/>
    <property type="match status" value="2"/>
</dbReference>